<comment type="similarity">
    <text evidence="2">Belongs to the bacterial solute-binding protein 1 family.</text>
</comment>
<keyword evidence="3" id="KW-0813">Transport</keyword>
<evidence type="ECO:0000256" key="1">
    <source>
        <dbReference type="ARBA" id="ARBA00004418"/>
    </source>
</evidence>
<proteinExistence type="inferred from homology"/>
<dbReference type="Pfam" id="PF01547">
    <property type="entry name" value="SBP_bac_1"/>
    <property type="match status" value="1"/>
</dbReference>
<comment type="subcellular location">
    <subcellularLocation>
        <location evidence="1">Periplasm</location>
    </subcellularLocation>
</comment>
<evidence type="ECO:0000256" key="2">
    <source>
        <dbReference type="ARBA" id="ARBA00008520"/>
    </source>
</evidence>
<keyword evidence="4 5" id="KW-0732">Signal</keyword>
<dbReference type="PANTHER" id="PTHR43649:SF34">
    <property type="entry name" value="ABC TRANSPORTER PERIPLASMIC-BINDING PROTEIN YCJN-RELATED"/>
    <property type="match status" value="1"/>
</dbReference>
<dbReference type="CDD" id="cd13585">
    <property type="entry name" value="PBP2_TMBP_like"/>
    <property type="match status" value="1"/>
</dbReference>
<gene>
    <name evidence="6" type="ORF">P409_31365</name>
</gene>
<dbReference type="PANTHER" id="PTHR43649">
    <property type="entry name" value="ARABINOSE-BINDING PROTEIN-RELATED"/>
    <property type="match status" value="1"/>
</dbReference>
<evidence type="ECO:0000256" key="3">
    <source>
        <dbReference type="ARBA" id="ARBA00022448"/>
    </source>
</evidence>
<dbReference type="OrthoDB" id="2553001at2"/>
<evidence type="ECO:0000313" key="6">
    <source>
        <dbReference type="EMBL" id="KGM30721.1"/>
    </source>
</evidence>
<reference evidence="6 7" key="1">
    <citation type="submission" date="2014-01" db="EMBL/GenBank/DDBJ databases">
        <title>Genome sequence determination for a cystic fibrosis isolate, Inquilinus limosus.</title>
        <authorList>
            <person name="Pino M."/>
            <person name="Di Conza J."/>
            <person name="Gutkind G."/>
        </authorList>
    </citation>
    <scope>NUCLEOTIDE SEQUENCE [LARGE SCALE GENOMIC DNA]</scope>
    <source>
        <strain evidence="6 7">MP06</strain>
    </source>
</reference>
<feature type="chain" id="PRO_5001960891" evidence="5">
    <location>
        <begin position="25"/>
        <end position="441"/>
    </location>
</feature>
<dbReference type="SUPFAM" id="SSF53850">
    <property type="entry name" value="Periplasmic binding protein-like II"/>
    <property type="match status" value="1"/>
</dbReference>
<accession>A0A0A0CWC3</accession>
<comment type="caution">
    <text evidence="6">The sequence shown here is derived from an EMBL/GenBank/DDBJ whole genome shotgun (WGS) entry which is preliminary data.</text>
</comment>
<dbReference type="InterPro" id="IPR006059">
    <property type="entry name" value="SBP"/>
</dbReference>
<dbReference type="GO" id="GO:0042597">
    <property type="term" value="C:periplasmic space"/>
    <property type="evidence" value="ECO:0007669"/>
    <property type="project" value="UniProtKB-SubCell"/>
</dbReference>
<dbReference type="Gene3D" id="3.40.190.10">
    <property type="entry name" value="Periplasmic binding protein-like II"/>
    <property type="match status" value="1"/>
</dbReference>
<organism evidence="6 7">
    <name type="scientific">Inquilinus limosus MP06</name>
    <dbReference type="NCBI Taxonomy" id="1398085"/>
    <lineage>
        <taxon>Bacteria</taxon>
        <taxon>Pseudomonadati</taxon>
        <taxon>Pseudomonadota</taxon>
        <taxon>Alphaproteobacteria</taxon>
        <taxon>Rhodospirillales</taxon>
        <taxon>Rhodospirillaceae</taxon>
        <taxon>Inquilinus</taxon>
    </lineage>
</organism>
<sequence length="441" mass="47345">MTIILRKTLLAGLALPFLSSAAMAGEVTLLFWPGPESEAMQKVLDAYNAGPGKADGVTVKQLLFSRQGYFEKEQADLAAGSSEFDLALVTTYTLGRYAPYLDPIDVQVPAEAKAGFAPVALQSVTLDGKLYGVPTDISVHFLYYRKDLVDRLLSDADWQKRYAAIAKEKLGREMQPKAPDDWNWDDWIVAALFFSAADNPDSPTRFGTVLQMKNLIFNVMLWQATLVSNGGDWLADGKPAIDGPAARTGLQVYKTLIDAKATPPGSISYEYPEANAAFQAGQAATMLQWNAAYTELNDPAKSPTVAGKIGLAPLPAGSAGHKSHVHSLGIGLNKASKNKEDAGKVLAWLATRDAMTVYAQAGGTPPVPEILKAMASTRPEFPLVGDFVDRYGFVVTGGTAAYAVPVYEVLAEKFSAFWAGQIDLDTALKQAAEGMAERIKG</sequence>
<dbReference type="EMBL" id="JANX01000719">
    <property type="protein sequence ID" value="KGM30721.1"/>
    <property type="molecule type" value="Genomic_DNA"/>
</dbReference>
<feature type="signal peptide" evidence="5">
    <location>
        <begin position="1"/>
        <end position="24"/>
    </location>
</feature>
<name>A0A0A0CWC3_9PROT</name>
<protein>
    <submittedName>
        <fullName evidence="6">ABC transporter substrate-binding protein</fullName>
    </submittedName>
</protein>
<evidence type="ECO:0000256" key="5">
    <source>
        <dbReference type="SAM" id="SignalP"/>
    </source>
</evidence>
<dbReference type="Proteomes" id="UP000029995">
    <property type="component" value="Unassembled WGS sequence"/>
</dbReference>
<dbReference type="InterPro" id="IPR050490">
    <property type="entry name" value="Bact_solute-bd_prot1"/>
</dbReference>
<dbReference type="RefSeq" id="WP_034847735.1">
    <property type="nucleotide sequence ID" value="NZ_JANX01000719.1"/>
</dbReference>
<dbReference type="AlphaFoldDB" id="A0A0A0CWC3"/>
<evidence type="ECO:0000313" key="7">
    <source>
        <dbReference type="Proteomes" id="UP000029995"/>
    </source>
</evidence>
<evidence type="ECO:0000256" key="4">
    <source>
        <dbReference type="ARBA" id="ARBA00022729"/>
    </source>
</evidence>